<feature type="region of interest" description="Disordered" evidence="1">
    <location>
        <begin position="1"/>
        <end position="186"/>
    </location>
</feature>
<gene>
    <name evidence="2" type="ORF">DMC30DRAFT_387552</name>
</gene>
<evidence type="ECO:0000256" key="1">
    <source>
        <dbReference type="SAM" id="MobiDB-lite"/>
    </source>
</evidence>
<accession>A0A5C5G8F5</accession>
<protein>
    <submittedName>
        <fullName evidence="2">Uncharacterized protein</fullName>
    </submittedName>
</protein>
<keyword evidence="3" id="KW-1185">Reference proteome</keyword>
<feature type="compositionally biased region" description="Polar residues" evidence="1">
    <location>
        <begin position="42"/>
        <end position="64"/>
    </location>
</feature>
<reference evidence="2 3" key="1">
    <citation type="submission" date="2019-03" db="EMBL/GenBank/DDBJ databases">
        <title>Rhodosporidium diobovatum UCD-FST 08-225 genome sequencing, assembly, and annotation.</title>
        <authorList>
            <person name="Fakankun I.U."/>
            <person name="Fristensky B."/>
            <person name="Levin D.B."/>
        </authorList>
    </citation>
    <scope>NUCLEOTIDE SEQUENCE [LARGE SCALE GENOMIC DNA]</scope>
    <source>
        <strain evidence="2 3">UCD-FST 08-225</strain>
    </source>
</reference>
<evidence type="ECO:0000313" key="2">
    <source>
        <dbReference type="EMBL" id="TNY24191.1"/>
    </source>
</evidence>
<feature type="compositionally biased region" description="Basic residues" evidence="1">
    <location>
        <begin position="1"/>
        <end position="11"/>
    </location>
</feature>
<proteinExistence type="predicted"/>
<sequence>MGPPARHHGRKQPTSPPRVQDSRRFKPEWPRGAAPGQDRFALQQSYVPFDSQSQSQYTADQPQAQPDLEESQAPSQPLPDAEVHASGSSSPPAQLQSPGPAVVDQGKGEPESLEVGDETLVDAAEAESGAAVRAREREREETSSPAPGAFKRGIVEVDGSDEDEPVGRRRRTETVEVSRAPRQVGSYLVSSGADLALVGHLPHSSTTTRPTPTTPPARAARARPRATPPRPPPARASRSTRARQTLPPRPGTSPARRASKASSAATRRSRRVLPSPRTTTRTRRPVPSTWR</sequence>
<organism evidence="2 3">
    <name type="scientific">Rhodotorula diobovata</name>
    <dbReference type="NCBI Taxonomy" id="5288"/>
    <lineage>
        <taxon>Eukaryota</taxon>
        <taxon>Fungi</taxon>
        <taxon>Dikarya</taxon>
        <taxon>Basidiomycota</taxon>
        <taxon>Pucciniomycotina</taxon>
        <taxon>Microbotryomycetes</taxon>
        <taxon>Sporidiobolales</taxon>
        <taxon>Sporidiobolaceae</taxon>
        <taxon>Rhodotorula</taxon>
    </lineage>
</organism>
<dbReference type="EMBL" id="SOZI01000004">
    <property type="protein sequence ID" value="TNY24191.1"/>
    <property type="molecule type" value="Genomic_DNA"/>
</dbReference>
<feature type="compositionally biased region" description="Acidic residues" evidence="1">
    <location>
        <begin position="111"/>
        <end position="120"/>
    </location>
</feature>
<dbReference type="Proteomes" id="UP000311382">
    <property type="component" value="Unassembled WGS sequence"/>
</dbReference>
<feature type="compositionally biased region" description="Low complexity" evidence="1">
    <location>
        <begin position="253"/>
        <end position="291"/>
    </location>
</feature>
<feature type="region of interest" description="Disordered" evidence="1">
    <location>
        <begin position="198"/>
        <end position="291"/>
    </location>
</feature>
<feature type="compositionally biased region" description="Polar residues" evidence="1">
    <location>
        <begin position="86"/>
        <end position="97"/>
    </location>
</feature>
<evidence type="ECO:0000313" key="3">
    <source>
        <dbReference type="Proteomes" id="UP000311382"/>
    </source>
</evidence>
<feature type="compositionally biased region" description="Low complexity" evidence="1">
    <location>
        <begin position="204"/>
        <end position="219"/>
    </location>
</feature>
<name>A0A5C5G8F5_9BASI</name>
<feature type="compositionally biased region" description="Basic and acidic residues" evidence="1">
    <location>
        <begin position="20"/>
        <end position="29"/>
    </location>
</feature>
<comment type="caution">
    <text evidence="2">The sequence shown here is derived from an EMBL/GenBank/DDBJ whole genome shotgun (WGS) entry which is preliminary data.</text>
</comment>
<feature type="compositionally biased region" description="Basic and acidic residues" evidence="1">
    <location>
        <begin position="133"/>
        <end position="142"/>
    </location>
</feature>
<dbReference type="AlphaFoldDB" id="A0A5C5G8F5"/>